<dbReference type="OrthoDB" id="40334at2759"/>
<dbReference type="FunFam" id="3.40.30.10:FF:000404">
    <property type="entry name" value="WGS project CABT00000000 data, contig 2.14"/>
    <property type="match status" value="1"/>
</dbReference>
<dbReference type="PANTHER" id="PTHR28630:SF3">
    <property type="entry name" value="PEROXIREDOXIN-LIKE 2C"/>
    <property type="match status" value="1"/>
</dbReference>
<organism evidence="2 3">
    <name type="scientific">Amniculicola lignicola CBS 123094</name>
    <dbReference type="NCBI Taxonomy" id="1392246"/>
    <lineage>
        <taxon>Eukaryota</taxon>
        <taxon>Fungi</taxon>
        <taxon>Dikarya</taxon>
        <taxon>Ascomycota</taxon>
        <taxon>Pezizomycotina</taxon>
        <taxon>Dothideomycetes</taxon>
        <taxon>Pleosporomycetidae</taxon>
        <taxon>Pleosporales</taxon>
        <taxon>Amniculicolaceae</taxon>
        <taxon>Amniculicola</taxon>
    </lineage>
</organism>
<evidence type="ECO:0000256" key="1">
    <source>
        <dbReference type="SAM" id="MobiDB-lite"/>
    </source>
</evidence>
<dbReference type="InterPro" id="IPR032801">
    <property type="entry name" value="PXL2A/B/C"/>
</dbReference>
<gene>
    <name evidence="2" type="ORF">P154DRAFT_412767</name>
</gene>
<evidence type="ECO:0000313" key="2">
    <source>
        <dbReference type="EMBL" id="KAF2005648.1"/>
    </source>
</evidence>
<dbReference type="SUPFAM" id="SSF52833">
    <property type="entry name" value="Thioredoxin-like"/>
    <property type="match status" value="1"/>
</dbReference>
<reference evidence="2" key="1">
    <citation type="journal article" date="2020" name="Stud. Mycol.">
        <title>101 Dothideomycetes genomes: a test case for predicting lifestyles and emergence of pathogens.</title>
        <authorList>
            <person name="Haridas S."/>
            <person name="Albert R."/>
            <person name="Binder M."/>
            <person name="Bloem J."/>
            <person name="Labutti K."/>
            <person name="Salamov A."/>
            <person name="Andreopoulos B."/>
            <person name="Baker S."/>
            <person name="Barry K."/>
            <person name="Bills G."/>
            <person name="Bluhm B."/>
            <person name="Cannon C."/>
            <person name="Castanera R."/>
            <person name="Culley D."/>
            <person name="Daum C."/>
            <person name="Ezra D."/>
            <person name="Gonzalez J."/>
            <person name="Henrissat B."/>
            <person name="Kuo A."/>
            <person name="Liang C."/>
            <person name="Lipzen A."/>
            <person name="Lutzoni F."/>
            <person name="Magnuson J."/>
            <person name="Mondo S."/>
            <person name="Nolan M."/>
            <person name="Ohm R."/>
            <person name="Pangilinan J."/>
            <person name="Park H.-J."/>
            <person name="Ramirez L."/>
            <person name="Alfaro M."/>
            <person name="Sun H."/>
            <person name="Tritt A."/>
            <person name="Yoshinaga Y."/>
            <person name="Zwiers L.-H."/>
            <person name="Turgeon B."/>
            <person name="Goodwin S."/>
            <person name="Spatafora J."/>
            <person name="Crous P."/>
            <person name="Grigoriev I."/>
        </authorList>
    </citation>
    <scope>NUCLEOTIDE SEQUENCE</scope>
    <source>
        <strain evidence="2">CBS 123094</strain>
    </source>
</reference>
<feature type="compositionally biased region" description="Low complexity" evidence="1">
    <location>
        <begin position="17"/>
        <end position="32"/>
    </location>
</feature>
<sequence>QQSKTAEPTPPASPKDTQQPASTAPAAAETQSLTAQSDKKKASTSDSPPFSPSSTTPVLEKDDLDFVGTVNVNDEIPTEKDLKKVGDQLVLDNKGASRQFKELYQGEGVAPKQLIIFIRHFFCGNCQEYLRTLSSAITPEMLLALPTPTFITVIGCGSPDLIDMYAKETGCPFPIYADPTRRLYDLLGMTSTFNPGNKPEYIHSNMFLTSVQSVMQALKTGTKATKGGDFKQVGGEFLFEDGDCVWVHRMRNTRDHAEVTDIKQRLGLDSKKPPMRKRWSHGIKEMGKGRVRSTSWGKGRIRSKSRGAKGTDEGSLEDVSEKKVAEEKK</sequence>
<feature type="region of interest" description="Disordered" evidence="1">
    <location>
        <begin position="1"/>
        <end position="62"/>
    </location>
</feature>
<dbReference type="Gene3D" id="3.40.30.10">
    <property type="entry name" value="Glutaredoxin"/>
    <property type="match status" value="1"/>
</dbReference>
<proteinExistence type="predicted"/>
<dbReference type="Pfam" id="PF13911">
    <property type="entry name" value="AhpC-TSA_2"/>
    <property type="match status" value="1"/>
</dbReference>
<feature type="region of interest" description="Disordered" evidence="1">
    <location>
        <begin position="269"/>
        <end position="329"/>
    </location>
</feature>
<feature type="compositionally biased region" description="Low complexity" evidence="1">
    <location>
        <begin position="44"/>
        <end position="57"/>
    </location>
</feature>
<dbReference type="PANTHER" id="PTHR28630">
    <property type="match status" value="1"/>
</dbReference>
<dbReference type="AlphaFoldDB" id="A0A6A5WX00"/>
<dbReference type="CDD" id="cd02970">
    <property type="entry name" value="PRX_like2"/>
    <property type="match status" value="1"/>
</dbReference>
<evidence type="ECO:0000313" key="3">
    <source>
        <dbReference type="Proteomes" id="UP000799779"/>
    </source>
</evidence>
<dbReference type="Proteomes" id="UP000799779">
    <property type="component" value="Unassembled WGS sequence"/>
</dbReference>
<feature type="compositionally biased region" description="Basic and acidic residues" evidence="1">
    <location>
        <begin position="319"/>
        <end position="329"/>
    </location>
</feature>
<name>A0A6A5WX00_9PLEO</name>
<dbReference type="InterPro" id="IPR036249">
    <property type="entry name" value="Thioredoxin-like_sf"/>
</dbReference>
<feature type="non-terminal residue" evidence="2">
    <location>
        <position position="329"/>
    </location>
</feature>
<accession>A0A6A5WX00</accession>
<dbReference type="EMBL" id="ML977562">
    <property type="protein sequence ID" value="KAF2005648.1"/>
    <property type="molecule type" value="Genomic_DNA"/>
</dbReference>
<evidence type="ECO:0008006" key="4">
    <source>
        <dbReference type="Google" id="ProtNLM"/>
    </source>
</evidence>
<feature type="non-terminal residue" evidence="2">
    <location>
        <position position="1"/>
    </location>
</feature>
<protein>
    <recommendedName>
        <fullName evidence="4">AhpC-TSA-domain-containing protein</fullName>
    </recommendedName>
</protein>
<keyword evidence="3" id="KW-1185">Reference proteome</keyword>